<keyword evidence="4 7" id="KW-0863">Zinc-finger</keyword>
<feature type="domain" description="C2H2-type" evidence="9">
    <location>
        <begin position="1460"/>
        <end position="1488"/>
    </location>
</feature>
<feature type="compositionally biased region" description="Basic and acidic residues" evidence="8">
    <location>
        <begin position="461"/>
        <end position="475"/>
    </location>
</feature>
<evidence type="ECO:0000256" key="4">
    <source>
        <dbReference type="ARBA" id="ARBA00022771"/>
    </source>
</evidence>
<gene>
    <name evidence="11" type="primary">LOC106815836</name>
</gene>
<reference evidence="11" key="1">
    <citation type="submission" date="2025-08" db="UniProtKB">
        <authorList>
            <consortium name="RefSeq"/>
        </authorList>
    </citation>
    <scope>IDENTIFICATION</scope>
</reference>
<name>A0ABM1EUG9_PRICU</name>
<feature type="domain" description="C2H2-type" evidence="9">
    <location>
        <begin position="1060"/>
        <end position="1088"/>
    </location>
</feature>
<keyword evidence="3" id="KW-0677">Repeat</keyword>
<dbReference type="PROSITE" id="PS50157">
    <property type="entry name" value="ZINC_FINGER_C2H2_2"/>
    <property type="match status" value="11"/>
</dbReference>
<evidence type="ECO:0000256" key="6">
    <source>
        <dbReference type="ARBA" id="ARBA00023242"/>
    </source>
</evidence>
<feature type="region of interest" description="Disordered" evidence="8">
    <location>
        <begin position="321"/>
        <end position="366"/>
    </location>
</feature>
<feature type="region of interest" description="Disordered" evidence="8">
    <location>
        <begin position="1095"/>
        <end position="1128"/>
    </location>
</feature>
<accession>A0ABM1EUG9</accession>
<dbReference type="InterPro" id="IPR036236">
    <property type="entry name" value="Znf_C2H2_sf"/>
</dbReference>
<keyword evidence="6" id="KW-0539">Nucleus</keyword>
<feature type="compositionally biased region" description="Basic and acidic residues" evidence="8">
    <location>
        <begin position="678"/>
        <end position="690"/>
    </location>
</feature>
<organism evidence="10 11">
    <name type="scientific">Priapulus caudatus</name>
    <name type="common">Priapulid worm</name>
    <dbReference type="NCBI Taxonomy" id="37621"/>
    <lineage>
        <taxon>Eukaryota</taxon>
        <taxon>Metazoa</taxon>
        <taxon>Ecdysozoa</taxon>
        <taxon>Scalidophora</taxon>
        <taxon>Priapulida</taxon>
        <taxon>Priapulimorpha</taxon>
        <taxon>Priapulimorphida</taxon>
        <taxon>Priapulidae</taxon>
        <taxon>Priapulus</taxon>
    </lineage>
</organism>
<feature type="compositionally biased region" description="Polar residues" evidence="8">
    <location>
        <begin position="933"/>
        <end position="943"/>
    </location>
</feature>
<feature type="domain" description="C2H2-type" evidence="9">
    <location>
        <begin position="1431"/>
        <end position="1459"/>
    </location>
</feature>
<feature type="domain" description="C2H2-type" evidence="9">
    <location>
        <begin position="400"/>
        <end position="427"/>
    </location>
</feature>
<dbReference type="RefSeq" id="XP_014675840.1">
    <property type="nucleotide sequence ID" value="XM_014820354.1"/>
</dbReference>
<feature type="compositionally biased region" description="Basic and acidic residues" evidence="8">
    <location>
        <begin position="893"/>
        <end position="908"/>
    </location>
</feature>
<dbReference type="Pfam" id="PF00096">
    <property type="entry name" value="zf-C2H2"/>
    <property type="match status" value="3"/>
</dbReference>
<feature type="domain" description="C2H2-type" evidence="9">
    <location>
        <begin position="371"/>
        <end position="399"/>
    </location>
</feature>
<keyword evidence="2" id="KW-0479">Metal-binding</keyword>
<feature type="domain" description="C2H2-type" evidence="9">
    <location>
        <begin position="1288"/>
        <end position="1315"/>
    </location>
</feature>
<feature type="compositionally biased region" description="Low complexity" evidence="8">
    <location>
        <begin position="1015"/>
        <end position="1029"/>
    </location>
</feature>
<evidence type="ECO:0000313" key="10">
    <source>
        <dbReference type="Proteomes" id="UP000695022"/>
    </source>
</evidence>
<evidence type="ECO:0000256" key="8">
    <source>
        <dbReference type="SAM" id="MobiDB-lite"/>
    </source>
</evidence>
<protein>
    <submittedName>
        <fullName evidence="11">Uncharacterized protein LOC106815836</fullName>
    </submittedName>
</protein>
<dbReference type="PROSITE" id="PS00028">
    <property type="entry name" value="ZINC_FINGER_C2H2_1"/>
    <property type="match status" value="11"/>
</dbReference>
<dbReference type="GeneID" id="106815836"/>
<feature type="domain" description="C2H2-type" evidence="9">
    <location>
        <begin position="1032"/>
        <end position="1059"/>
    </location>
</feature>
<evidence type="ECO:0000259" key="9">
    <source>
        <dbReference type="PROSITE" id="PS50157"/>
    </source>
</evidence>
<feature type="domain" description="C2H2-type" evidence="9">
    <location>
        <begin position="1314"/>
        <end position="1342"/>
    </location>
</feature>
<evidence type="ECO:0000256" key="7">
    <source>
        <dbReference type="PROSITE-ProRule" id="PRU00042"/>
    </source>
</evidence>
<proteinExistence type="predicted"/>
<dbReference type="Gene3D" id="3.30.160.60">
    <property type="entry name" value="Classic Zinc Finger"/>
    <property type="match status" value="9"/>
</dbReference>
<feature type="compositionally biased region" description="Basic and acidic residues" evidence="8">
    <location>
        <begin position="712"/>
        <end position="732"/>
    </location>
</feature>
<keyword evidence="5" id="KW-0862">Zinc</keyword>
<feature type="domain" description="C2H2-type" evidence="9">
    <location>
        <begin position="1258"/>
        <end position="1285"/>
    </location>
</feature>
<dbReference type="PANTHER" id="PTHR24388">
    <property type="entry name" value="ZINC FINGER PROTEIN"/>
    <property type="match status" value="1"/>
</dbReference>
<sequence length="1536" mass="160812">MAAVSGAATRDGKSHRIIALQVSGLQTLTTTTTTAVAASRSKIVAVKVDSNSRGDGGGSQVALQVSGLQTLTTTTTAAAATAGSRSKIVAVKVDSKSRGGGGGGSQVALQVSGLQTLTTTAAAAPRSKIVAVKVEPNSRDGGGSQVALVRVIRQERVASLPPDVVPYQCNVCGIAYLQCDQLAAHVKEHVMALRTPYVCAVCALPFRLPAECARHYRTCHIANAASVAAARAHTVLKVEPASKAAETDARTVLKVAPPLRGKAEKNASAAHTVLKVAPALREKAEKNVNTVLKVATAAALRGIAGAGKDSAVLTQLKVAPPVQGNGVTEPADPPSKKRDSPPPTGGAGEATKPPNGPELDAAAETEEGGRDRCCHCGKAFADAVRRMRHERLVHNAQKLSSCRYCGRMFNHSGHRNEHERLHTGQLPFTCHDCCKGFVNRSKLRQHQAKGCLEQSAADAGSDGHQRVLTGDERRRASGHVRVKHEPASDGEDAPAGGAGGCVKTVRVKLEPDEEEGGGRGFMHGASSVPLLVSGGSVKRAAAGGYRPGPRSARIRAAARRAARAAAKLNACVTQTTACQEGGVRKGEIPRASQETSVGKGEVPAASQETSVGKGEVPTAACNNESSGEKKEVSGACEESSVEKGEIPAVCHWENSEKKEGEVSLVCQETSEEEGEMPEICKESSEVKRETPAAAQKEDSEEEGEMPPALEPEAPREKREVIDAGDSHSEKADVGAACRDTSEVKPGITPVRRKSKMKLTPSRSNVCSENKRDSTTACQTPSKTKRKKEVIGDYPVPSQKEGEKIVASQALSQNDEGKILTSHVPSQNEKEVKESLEVGTPFPPVTNEENGLAITASSLPLNQTSETKEGKLPACSLPPSQGMKRRSSTSPASLKREGVKMKRGSDTICDKFGASAGLAGGGESRTAAPRHASPPSTSNETCSRPSADGRAADRSTNANPAKRSPVGGQTKRQRVVAAATAKRGKVAKRRAAAAKKGAGKRRRRAAPVAPPRGSDEGASGSEGSSSLRGRSSCACRYCGRAFKHSGHRNEHERLHTGQLPYKCDLCDKAFVNPSKLKYHHANAHRAAAKEGAAAAKEGTTAAKKGSAARKGARSSKKAARKRVRGKRGTVAAAASHVENSVEVAPPVDANSLEVAPPVDANSLQLAPPVVANSLEVAPPVVANSLEVAPPVVANSLEVAPLDNTNSLEVALPMDANSLQVAPPVDSKDGRRVVDVNENNEPAAVKKKRRPLAADRARKHVCATCGKGFKRAGHLDDHALTHSDDRQRPHRCVLCSAAFLRPAHLVSHMNTHAGEHACAVCRLPFSSVKTLKMHVSKSHPSEEEVEGGGEKEDGGEGETQSAAARDDDHGTTTGGAVGACDVIFENGDSLSANGHDGHAAFGREMCGALYGSGEELALHARSPAPPGGDGRKHRCEVCGKSFVRAGHLRDHVALCHTGETPYRCAICGAGFARKHRLRAHHDQTHDDGGEDCGVACGVCGVPFVSKDELGEHLKKKLCGEGAYGTYLTAPVRLSCHLV</sequence>
<feature type="region of interest" description="Disordered" evidence="8">
    <location>
        <begin position="583"/>
        <end position="640"/>
    </location>
</feature>
<feature type="domain" description="C2H2-type" evidence="9">
    <location>
        <begin position="167"/>
        <end position="189"/>
    </location>
</feature>
<feature type="compositionally biased region" description="Polar residues" evidence="8">
    <location>
        <begin position="854"/>
        <end position="864"/>
    </location>
</feature>
<feature type="compositionally biased region" description="Basic residues" evidence="8">
    <location>
        <begin position="1105"/>
        <end position="1126"/>
    </location>
</feature>
<feature type="region of interest" description="Disordered" evidence="8">
    <location>
        <begin position="453"/>
        <end position="500"/>
    </location>
</feature>
<feature type="compositionally biased region" description="Basic residues" evidence="8">
    <location>
        <begin position="981"/>
        <end position="1004"/>
    </location>
</feature>
<dbReference type="InterPro" id="IPR013087">
    <property type="entry name" value="Znf_C2H2_type"/>
</dbReference>
<evidence type="ECO:0000256" key="1">
    <source>
        <dbReference type="ARBA" id="ARBA00004123"/>
    </source>
</evidence>
<dbReference type="SUPFAM" id="SSF57667">
    <property type="entry name" value="beta-beta-alpha zinc fingers"/>
    <property type="match status" value="6"/>
</dbReference>
<keyword evidence="10" id="KW-1185">Reference proteome</keyword>
<evidence type="ECO:0000313" key="11">
    <source>
        <dbReference type="RefSeq" id="XP_014675840.1"/>
    </source>
</evidence>
<feature type="region of interest" description="Disordered" evidence="8">
    <location>
        <begin position="1332"/>
        <end position="1370"/>
    </location>
</feature>
<dbReference type="InterPro" id="IPR050527">
    <property type="entry name" value="Snail/Krueppel_Znf"/>
</dbReference>
<comment type="subcellular location">
    <subcellularLocation>
        <location evidence="1">Nucleus</location>
    </subcellularLocation>
</comment>
<evidence type="ECO:0000256" key="5">
    <source>
        <dbReference type="ARBA" id="ARBA00022833"/>
    </source>
</evidence>
<evidence type="ECO:0000256" key="3">
    <source>
        <dbReference type="ARBA" id="ARBA00022737"/>
    </source>
</evidence>
<dbReference type="Proteomes" id="UP000695022">
    <property type="component" value="Unplaced"/>
</dbReference>
<feature type="region of interest" description="Disordered" evidence="8">
    <location>
        <begin position="657"/>
        <end position="1029"/>
    </location>
</feature>
<dbReference type="SMART" id="SM00355">
    <property type="entry name" value="ZnF_C2H2"/>
    <property type="match status" value="13"/>
</dbReference>
<feature type="compositionally biased region" description="Low complexity" evidence="8">
    <location>
        <begin position="1095"/>
        <end position="1104"/>
    </location>
</feature>
<evidence type="ECO:0000256" key="2">
    <source>
        <dbReference type="ARBA" id="ARBA00022723"/>
    </source>
</evidence>
<dbReference type="PANTHER" id="PTHR24388:SF54">
    <property type="entry name" value="PROTEIN ESCARGOT"/>
    <property type="match status" value="1"/>
</dbReference>
<feature type="domain" description="C2H2-type" evidence="9">
    <location>
        <begin position="428"/>
        <end position="447"/>
    </location>
</feature>